<dbReference type="AlphaFoldDB" id="A0A2H0N2T7"/>
<gene>
    <name evidence="3" type="ORF">COV60_01515</name>
</gene>
<dbReference type="PANTHER" id="PTHR45947:SF13">
    <property type="entry name" value="TRANSFERASE"/>
    <property type="match status" value="1"/>
</dbReference>
<evidence type="ECO:0000313" key="3">
    <source>
        <dbReference type="EMBL" id="PIR03214.1"/>
    </source>
</evidence>
<dbReference type="Pfam" id="PF13439">
    <property type="entry name" value="Glyco_transf_4"/>
    <property type="match status" value="1"/>
</dbReference>
<dbReference type="EMBL" id="PCWM01000030">
    <property type="protein sequence ID" value="PIR03214.1"/>
    <property type="molecule type" value="Genomic_DNA"/>
</dbReference>
<evidence type="ECO:0000259" key="2">
    <source>
        <dbReference type="Pfam" id="PF13439"/>
    </source>
</evidence>
<organism evidence="3 4">
    <name type="scientific">Candidatus Magasanikbacteria bacterium CG11_big_fil_rev_8_21_14_0_20_43_7</name>
    <dbReference type="NCBI Taxonomy" id="1974654"/>
    <lineage>
        <taxon>Bacteria</taxon>
        <taxon>Candidatus Magasanikiibacteriota</taxon>
    </lineage>
</organism>
<name>A0A2H0N2T7_9BACT</name>
<reference evidence="3 4" key="1">
    <citation type="submission" date="2017-09" db="EMBL/GenBank/DDBJ databases">
        <title>Depth-based differentiation of microbial function through sediment-hosted aquifers and enrichment of novel symbionts in the deep terrestrial subsurface.</title>
        <authorList>
            <person name="Probst A.J."/>
            <person name="Ladd B."/>
            <person name="Jarett J.K."/>
            <person name="Geller-Mcgrath D.E."/>
            <person name="Sieber C.M."/>
            <person name="Emerson J.B."/>
            <person name="Anantharaman K."/>
            <person name="Thomas B.C."/>
            <person name="Malmstrom R."/>
            <person name="Stieglmeier M."/>
            <person name="Klingl A."/>
            <person name="Woyke T."/>
            <person name="Ryan C.M."/>
            <person name="Banfield J.F."/>
        </authorList>
    </citation>
    <scope>NUCLEOTIDE SEQUENCE [LARGE SCALE GENOMIC DNA]</scope>
    <source>
        <strain evidence="3">CG11_big_fil_rev_8_21_14_0_20_43_7</strain>
    </source>
</reference>
<dbReference type="Proteomes" id="UP000229782">
    <property type="component" value="Unassembled WGS sequence"/>
</dbReference>
<evidence type="ECO:0000259" key="1">
    <source>
        <dbReference type="Pfam" id="PF00534"/>
    </source>
</evidence>
<dbReference type="PANTHER" id="PTHR45947">
    <property type="entry name" value="SULFOQUINOVOSYL TRANSFERASE SQD2"/>
    <property type="match status" value="1"/>
</dbReference>
<feature type="domain" description="Glycosyltransferase subfamily 4-like N-terminal" evidence="2">
    <location>
        <begin position="14"/>
        <end position="213"/>
    </location>
</feature>
<proteinExistence type="predicted"/>
<evidence type="ECO:0000313" key="4">
    <source>
        <dbReference type="Proteomes" id="UP000229782"/>
    </source>
</evidence>
<sequence length="395" mass="45652">MRVALVNKYWFLKGGAERVLFLTKELLETAGHEVVCFGMRDERNSIQNEFFTDPVDYTSRGMARIKNSVKTIHNTDAKKRFARFLDTYKPDVIHLHNIYHQLSFSILRPAKERGIPMVMTLHDYKMMSPNYTMYHHGKVDDTMVGGRYYRCLLTNCMENMGQSLVATLEAYLRQAKRYADDIDAYLCPSEYVKHIALKANLPKDRLHLVQSPVPQYSKNEETRSVDDGSILYVGRLSEEKGLRTLLRVAEKTPNIPYIIVGDGPLRSELERVNRPNVWFVGYRSSAEVRAYLRVARVLVMPSEWYEVSGLSMLEAINARTFVIGADIGAIPEIVPQECLFPPKNVEKLLGMIERWYHASSDEREQVTSQLFEKVKNVHDPMQYIRKVIDIYDEVV</sequence>
<dbReference type="GO" id="GO:0016757">
    <property type="term" value="F:glycosyltransferase activity"/>
    <property type="evidence" value="ECO:0007669"/>
    <property type="project" value="InterPro"/>
</dbReference>
<feature type="domain" description="Glycosyl transferase family 1" evidence="1">
    <location>
        <begin position="221"/>
        <end position="365"/>
    </location>
</feature>
<accession>A0A2H0N2T7</accession>
<dbReference type="InterPro" id="IPR028098">
    <property type="entry name" value="Glyco_trans_4-like_N"/>
</dbReference>
<dbReference type="InterPro" id="IPR050194">
    <property type="entry name" value="Glycosyltransferase_grp1"/>
</dbReference>
<comment type="caution">
    <text evidence="3">The sequence shown here is derived from an EMBL/GenBank/DDBJ whole genome shotgun (WGS) entry which is preliminary data.</text>
</comment>
<dbReference type="Pfam" id="PF00534">
    <property type="entry name" value="Glycos_transf_1"/>
    <property type="match status" value="1"/>
</dbReference>
<dbReference type="Gene3D" id="3.40.50.2000">
    <property type="entry name" value="Glycogen Phosphorylase B"/>
    <property type="match status" value="2"/>
</dbReference>
<dbReference type="InterPro" id="IPR001296">
    <property type="entry name" value="Glyco_trans_1"/>
</dbReference>
<dbReference type="SUPFAM" id="SSF53756">
    <property type="entry name" value="UDP-Glycosyltransferase/glycogen phosphorylase"/>
    <property type="match status" value="1"/>
</dbReference>
<protein>
    <submittedName>
        <fullName evidence="3">Uncharacterized protein</fullName>
    </submittedName>
</protein>
<dbReference type="CDD" id="cd03801">
    <property type="entry name" value="GT4_PimA-like"/>
    <property type="match status" value="1"/>
</dbReference>